<dbReference type="PANTHER" id="PTHR32278:SF111">
    <property type="entry name" value="F-BOX PROTEIN PP2-B12-RELATED"/>
    <property type="match status" value="1"/>
</dbReference>
<dbReference type="SUPFAM" id="SSF81383">
    <property type="entry name" value="F-box domain"/>
    <property type="match status" value="1"/>
</dbReference>
<dbReference type="EMBL" id="VEPZ02001133">
    <property type="protein sequence ID" value="KAE8692568.1"/>
    <property type="molecule type" value="Genomic_DNA"/>
</dbReference>
<sequence length="290" mass="32780">MKGGEGEEEVGCCSFNLNALPQDCIAVIISFTSPRDACRLSLVSTTFKSVADSDAVWESFLPSRYQDLIPSSVSFPSKKQLYLSLCENPVLIDGGRMSLSLERLSGKKCYMVSPRELHIVWSDTPSYWTWISIPESRFKEIPELLSVCWFEIRGKISIFMLSPLTLYKAYLVYKVHDVYGFEFYPVQLSVGFAGGEVRKRAAYLDPERGQRLHDWQIEEYQLPTPSYDDRLPKARPDGWLEVELGDFFTEGCMDDGDLEMSALEVEGGNWKGGLIIQGIEIRAITPNPSL</sequence>
<keyword evidence="3" id="KW-1185">Reference proteome</keyword>
<dbReference type="PANTHER" id="PTHR32278">
    <property type="entry name" value="F-BOX DOMAIN-CONTAINING PROTEIN"/>
    <property type="match status" value="1"/>
</dbReference>
<dbReference type="CDD" id="cd22162">
    <property type="entry name" value="F-box_AtSKIP3-like"/>
    <property type="match status" value="1"/>
</dbReference>
<dbReference type="Pfam" id="PF00646">
    <property type="entry name" value="F-box"/>
    <property type="match status" value="1"/>
</dbReference>
<dbReference type="Pfam" id="PF14299">
    <property type="entry name" value="PP2"/>
    <property type="match status" value="1"/>
</dbReference>
<gene>
    <name evidence="2" type="ORF">F3Y22_tig00110833pilonHSYRG00317</name>
</gene>
<protein>
    <submittedName>
        <fullName evidence="2">F-box protein</fullName>
    </submittedName>
</protein>
<evidence type="ECO:0000259" key="1">
    <source>
        <dbReference type="PROSITE" id="PS50181"/>
    </source>
</evidence>
<accession>A0A6A2ZKY5</accession>
<name>A0A6A2ZKY5_HIBSY</name>
<dbReference type="InterPro" id="IPR036047">
    <property type="entry name" value="F-box-like_dom_sf"/>
</dbReference>
<evidence type="ECO:0000313" key="2">
    <source>
        <dbReference type="EMBL" id="KAE8692568.1"/>
    </source>
</evidence>
<reference evidence="2" key="1">
    <citation type="submission" date="2019-09" db="EMBL/GenBank/DDBJ databases">
        <title>Draft genome information of white flower Hibiscus syriacus.</title>
        <authorList>
            <person name="Kim Y.-M."/>
        </authorList>
    </citation>
    <scope>NUCLEOTIDE SEQUENCE [LARGE SCALE GENOMIC DNA]</scope>
    <source>
        <strain evidence="2">YM2019G1</strain>
    </source>
</reference>
<dbReference type="SMART" id="SM00256">
    <property type="entry name" value="FBOX"/>
    <property type="match status" value="1"/>
</dbReference>
<organism evidence="2 3">
    <name type="scientific">Hibiscus syriacus</name>
    <name type="common">Rose of Sharon</name>
    <dbReference type="NCBI Taxonomy" id="106335"/>
    <lineage>
        <taxon>Eukaryota</taxon>
        <taxon>Viridiplantae</taxon>
        <taxon>Streptophyta</taxon>
        <taxon>Embryophyta</taxon>
        <taxon>Tracheophyta</taxon>
        <taxon>Spermatophyta</taxon>
        <taxon>Magnoliopsida</taxon>
        <taxon>eudicotyledons</taxon>
        <taxon>Gunneridae</taxon>
        <taxon>Pentapetalae</taxon>
        <taxon>rosids</taxon>
        <taxon>malvids</taxon>
        <taxon>Malvales</taxon>
        <taxon>Malvaceae</taxon>
        <taxon>Malvoideae</taxon>
        <taxon>Hibiscus</taxon>
    </lineage>
</organism>
<proteinExistence type="predicted"/>
<feature type="domain" description="F-box" evidence="1">
    <location>
        <begin position="14"/>
        <end position="60"/>
    </location>
</feature>
<dbReference type="Proteomes" id="UP000436088">
    <property type="component" value="Unassembled WGS sequence"/>
</dbReference>
<dbReference type="InterPro" id="IPR001810">
    <property type="entry name" value="F-box_dom"/>
</dbReference>
<dbReference type="AlphaFoldDB" id="A0A6A2ZKY5"/>
<evidence type="ECO:0000313" key="3">
    <source>
        <dbReference type="Proteomes" id="UP000436088"/>
    </source>
</evidence>
<dbReference type="Gene3D" id="1.20.1280.50">
    <property type="match status" value="1"/>
</dbReference>
<comment type="caution">
    <text evidence="2">The sequence shown here is derived from an EMBL/GenBank/DDBJ whole genome shotgun (WGS) entry which is preliminary data.</text>
</comment>
<dbReference type="InterPro" id="IPR025886">
    <property type="entry name" value="PP2-like"/>
</dbReference>
<dbReference type="PROSITE" id="PS50181">
    <property type="entry name" value="FBOX"/>
    <property type="match status" value="1"/>
</dbReference>